<feature type="transmembrane region" description="Helical" evidence="1">
    <location>
        <begin position="47"/>
        <end position="66"/>
    </location>
</feature>
<keyword evidence="1" id="KW-1133">Transmembrane helix</keyword>
<name>A0A3A4NL78_ABYX5</name>
<dbReference type="EMBL" id="QZKU01000084">
    <property type="protein sequence ID" value="RJP19842.1"/>
    <property type="molecule type" value="Genomic_DNA"/>
</dbReference>
<keyword evidence="1" id="KW-0812">Transmembrane</keyword>
<feature type="transmembrane region" description="Helical" evidence="1">
    <location>
        <begin position="72"/>
        <end position="92"/>
    </location>
</feature>
<sequence>MKFAFFRFGHNHKSEQKPVIIDAEDDIERERGTGRIIFRKPTLKEKIILVLQMLGGILLTAGLFLLLLPVAIFLAVAVSALVLAFLIVFWWHMRKHRPEMERWRSYVERLFGRL</sequence>
<accession>A0A3A4NL78</accession>
<gene>
    <name evidence="2" type="ORF">C4520_12195</name>
</gene>
<dbReference type="Proteomes" id="UP000265882">
    <property type="component" value="Unassembled WGS sequence"/>
</dbReference>
<proteinExistence type="predicted"/>
<evidence type="ECO:0000256" key="1">
    <source>
        <dbReference type="SAM" id="Phobius"/>
    </source>
</evidence>
<evidence type="ECO:0000313" key="3">
    <source>
        <dbReference type="Proteomes" id="UP000265882"/>
    </source>
</evidence>
<comment type="caution">
    <text evidence="2">The sequence shown here is derived from an EMBL/GenBank/DDBJ whole genome shotgun (WGS) entry which is preliminary data.</text>
</comment>
<evidence type="ECO:0000313" key="2">
    <source>
        <dbReference type="EMBL" id="RJP19842.1"/>
    </source>
</evidence>
<organism evidence="2 3">
    <name type="scientific">Abyssobacteria bacterium (strain SURF_5)</name>
    <dbReference type="NCBI Taxonomy" id="2093360"/>
    <lineage>
        <taxon>Bacteria</taxon>
        <taxon>Pseudomonadati</taxon>
        <taxon>Candidatus Hydrogenedentota</taxon>
        <taxon>Candidatus Abyssobacteria</taxon>
    </lineage>
</organism>
<keyword evidence="1" id="KW-0472">Membrane</keyword>
<dbReference type="AlphaFoldDB" id="A0A3A4NL78"/>
<reference evidence="2 3" key="1">
    <citation type="journal article" date="2017" name="ISME J.">
        <title>Energy and carbon metabolisms in a deep terrestrial subsurface fluid microbial community.</title>
        <authorList>
            <person name="Momper L."/>
            <person name="Jungbluth S.P."/>
            <person name="Lee M.D."/>
            <person name="Amend J.P."/>
        </authorList>
    </citation>
    <scope>NUCLEOTIDE SEQUENCE [LARGE SCALE GENOMIC DNA]</scope>
    <source>
        <strain evidence="2">SURF_5</strain>
    </source>
</reference>
<protein>
    <submittedName>
        <fullName evidence="2">Uncharacterized protein</fullName>
    </submittedName>
</protein>